<dbReference type="EMBL" id="CAJNOH010000740">
    <property type="protein sequence ID" value="CAF1115085.1"/>
    <property type="molecule type" value="Genomic_DNA"/>
</dbReference>
<dbReference type="EMBL" id="CAJNOL010002313">
    <property type="protein sequence ID" value="CAF1487682.1"/>
    <property type="molecule type" value="Genomic_DNA"/>
</dbReference>
<evidence type="ECO:0000313" key="5">
    <source>
        <dbReference type="Proteomes" id="UP000663870"/>
    </source>
</evidence>
<dbReference type="AlphaFoldDB" id="A0A814Q493"/>
<dbReference type="Proteomes" id="UP000663854">
    <property type="component" value="Unassembled WGS sequence"/>
</dbReference>
<accession>A0A814Q493</accession>
<evidence type="ECO:0000313" key="2">
    <source>
        <dbReference type="EMBL" id="CAF1115085.1"/>
    </source>
</evidence>
<gene>
    <name evidence="3" type="ORF">JXQ802_LOCUS39674</name>
    <name evidence="2" type="ORF">PYM288_LOCUS20391</name>
</gene>
<evidence type="ECO:0000313" key="3">
    <source>
        <dbReference type="EMBL" id="CAF1487682.1"/>
    </source>
</evidence>
<dbReference type="PANTHER" id="PTHR33539">
    <property type="entry name" value="UPF0764 PROTEIN C16ORF89"/>
    <property type="match status" value="1"/>
</dbReference>
<protein>
    <submittedName>
        <fullName evidence="2">Uncharacterized protein</fullName>
    </submittedName>
</protein>
<dbReference type="Pfam" id="PF15882">
    <property type="entry name" value="DUF4735"/>
    <property type="match status" value="1"/>
</dbReference>
<proteinExistence type="predicted"/>
<sequence length="333" mass="39149">MLIKFIFIFIIYSSIQIVYSSNLFSHEFNIKNGGHALYALQQLLNFFESDANNLNLDGLYGLRIAQGQLNALHQNLILSINKKNSLTDKNNIIHSLSIQIERIANISLNRIAYEEKSYLHQFYLIVYHPFVIDYQSRKINKDLIEHGKRNSDFHEEESDKCFAELLGSSDRLNSTKCFISESCWNMMTSPMSQNYRLTHQLLWFLIAKNIDCIHDDIANKNLNHFEDYFCANIYEDARMNLFHNINQDLFLEQLLLCSIIGYEEFLRFDWFNIILTWQHPDYGCFSDKSETIRFHRKTRRHLLLEQEMNNGCLSHKSGLAAGLLATYSRVFLQ</sequence>
<name>A0A814Q493_9BILA</name>
<reference evidence="2" key="1">
    <citation type="submission" date="2021-02" db="EMBL/GenBank/DDBJ databases">
        <authorList>
            <person name="Nowell W R."/>
        </authorList>
    </citation>
    <scope>NUCLEOTIDE SEQUENCE</scope>
</reference>
<dbReference type="GO" id="GO:0005829">
    <property type="term" value="C:cytosol"/>
    <property type="evidence" value="ECO:0007669"/>
    <property type="project" value="TreeGrafter"/>
</dbReference>
<dbReference type="GO" id="GO:0016020">
    <property type="term" value="C:membrane"/>
    <property type="evidence" value="ECO:0007669"/>
    <property type="project" value="TreeGrafter"/>
</dbReference>
<organism evidence="2 4">
    <name type="scientific">Rotaria sordida</name>
    <dbReference type="NCBI Taxonomy" id="392033"/>
    <lineage>
        <taxon>Eukaryota</taxon>
        <taxon>Metazoa</taxon>
        <taxon>Spiralia</taxon>
        <taxon>Gnathifera</taxon>
        <taxon>Rotifera</taxon>
        <taxon>Eurotatoria</taxon>
        <taxon>Bdelloidea</taxon>
        <taxon>Philodinida</taxon>
        <taxon>Philodinidae</taxon>
        <taxon>Rotaria</taxon>
    </lineage>
</organism>
<keyword evidence="5" id="KW-1185">Reference proteome</keyword>
<dbReference type="InterPro" id="IPR031751">
    <property type="entry name" value="DUF4735"/>
</dbReference>
<comment type="caution">
    <text evidence="2">The sequence shown here is derived from an EMBL/GenBank/DDBJ whole genome shotgun (WGS) entry which is preliminary data.</text>
</comment>
<evidence type="ECO:0000256" key="1">
    <source>
        <dbReference type="SAM" id="SignalP"/>
    </source>
</evidence>
<feature type="chain" id="PRO_5035601962" evidence="1">
    <location>
        <begin position="21"/>
        <end position="333"/>
    </location>
</feature>
<dbReference type="PANTHER" id="PTHR33539:SF1">
    <property type="entry name" value="UPF0764 PROTEIN C16ORF89"/>
    <property type="match status" value="1"/>
</dbReference>
<evidence type="ECO:0000313" key="4">
    <source>
        <dbReference type="Proteomes" id="UP000663854"/>
    </source>
</evidence>
<keyword evidence="1" id="KW-0732">Signal</keyword>
<feature type="signal peptide" evidence="1">
    <location>
        <begin position="1"/>
        <end position="20"/>
    </location>
</feature>
<dbReference type="Proteomes" id="UP000663870">
    <property type="component" value="Unassembled WGS sequence"/>
</dbReference>